<comment type="subcellular location">
    <subcellularLocation>
        <location evidence="1">Nucleus</location>
    </subcellularLocation>
</comment>
<dbReference type="GO" id="GO:0006303">
    <property type="term" value="P:double-strand break repair via nonhomologous end joining"/>
    <property type="evidence" value="ECO:0007669"/>
    <property type="project" value="InterPro"/>
</dbReference>
<dbReference type="GO" id="GO:0005634">
    <property type="term" value="C:nucleus"/>
    <property type="evidence" value="ECO:0007669"/>
    <property type="project" value="UniProtKB-SubCell"/>
</dbReference>
<evidence type="ECO:0000256" key="1">
    <source>
        <dbReference type="ARBA" id="ARBA00004123"/>
    </source>
</evidence>
<dbReference type="GO" id="GO:0003684">
    <property type="term" value="F:damaged DNA binding"/>
    <property type="evidence" value="ECO:0007669"/>
    <property type="project" value="InterPro"/>
</dbReference>
<keyword evidence="5" id="KW-0539">Nucleus</keyword>
<feature type="region of interest" description="Disordered" evidence="6">
    <location>
        <begin position="421"/>
        <end position="506"/>
    </location>
</feature>
<dbReference type="SUPFAM" id="SSF49785">
    <property type="entry name" value="Galactose-binding domain-like"/>
    <property type="match status" value="1"/>
</dbReference>
<organism evidence="8 9">
    <name type="scientific">Rhynchophorus ferrugineus</name>
    <name type="common">Red palm weevil</name>
    <name type="synonym">Curculio ferrugineus</name>
    <dbReference type="NCBI Taxonomy" id="354439"/>
    <lineage>
        <taxon>Eukaryota</taxon>
        <taxon>Metazoa</taxon>
        <taxon>Ecdysozoa</taxon>
        <taxon>Arthropoda</taxon>
        <taxon>Hexapoda</taxon>
        <taxon>Insecta</taxon>
        <taxon>Pterygota</taxon>
        <taxon>Neoptera</taxon>
        <taxon>Endopterygota</taxon>
        <taxon>Coleoptera</taxon>
        <taxon>Polyphaga</taxon>
        <taxon>Cucujiformia</taxon>
        <taxon>Curculionidae</taxon>
        <taxon>Dryophthorinae</taxon>
        <taxon>Rhynchophorus</taxon>
    </lineage>
</organism>
<dbReference type="CDD" id="cd17725">
    <property type="entry name" value="BRCT_XRCC1_rpt1"/>
    <property type="match status" value="1"/>
</dbReference>
<dbReference type="PANTHER" id="PTHR11370:SF5">
    <property type="entry name" value="DNA REPAIR PROTEIN XRCC1"/>
    <property type="match status" value="1"/>
</dbReference>
<sequence length="597" mass="68361">MPAIKIERIVSFNSEDNVHVANNLLTKETTKKWKCKTAGEKTATVVFQLDQPHVITGIDIGNEHSAYIEVMVSRSTSPEDYKVFLVMSSFMTPLESRQSENINKVRMFKQKDFSETERNEKWDRVKIICTQPFNRHVQYGLSFVNFYSNGGKEEPAKQSIGKFTIRAESPDNISAGSLFARVKKTMDESLKGAAAIREAFTAAQSGSPVVKPKLKHNFPTPTQNKQQSTDSPKARNRNELLYSKDEEDSNEKIDKLIEQKAKEKAEAEEEASRKKELARKQKEQKQAERQAKKQESNELVEKTQPKPNKRKSSEEIPYTSKKKKKEVKRKPFSKLLENVVLVISGIQNPDRANLRTMALSMGAKYKPDWDKTCTHLVCAFANTPKFNQVKGKGKIVTKKWIEECHSSRKRLPWRRFALDKADKGPESEEEVWEEDSTLQNSRAPPGNDAEPSDIDDETKESGVDVDEIIDKIQKKQEQGQKRSVYDTDTDSEPETEANSENTPDISNKLKNIFDHKIFYIDEVFGEDTERKLKQYIVAYKGLMAHGLENSIDIIITNEKNSSIMKDMYPSALCLSPDWIWECHNTQEYVSMDSFIFD</sequence>
<dbReference type="EMBL" id="JAACXV010000222">
    <property type="protein sequence ID" value="KAF7281807.1"/>
    <property type="molecule type" value="Genomic_DNA"/>
</dbReference>
<evidence type="ECO:0000256" key="5">
    <source>
        <dbReference type="ARBA" id="ARBA00023242"/>
    </source>
</evidence>
<dbReference type="InterPro" id="IPR045080">
    <property type="entry name" value="BRCT_XRCC1_rpt1"/>
</dbReference>
<feature type="compositionally biased region" description="Acidic residues" evidence="6">
    <location>
        <begin position="487"/>
        <end position="497"/>
    </location>
</feature>
<feature type="compositionally biased region" description="Basic and acidic residues" evidence="6">
    <location>
        <begin position="264"/>
        <end position="304"/>
    </location>
</feature>
<feature type="compositionally biased region" description="Basic and acidic residues" evidence="6">
    <location>
        <begin position="468"/>
        <end position="485"/>
    </location>
</feature>
<feature type="compositionally biased region" description="Acidic residues" evidence="6">
    <location>
        <begin position="427"/>
        <end position="436"/>
    </location>
</feature>
<evidence type="ECO:0000256" key="2">
    <source>
        <dbReference type="ARBA" id="ARBA00022737"/>
    </source>
</evidence>
<dbReference type="SUPFAM" id="SSF52113">
    <property type="entry name" value="BRCT domain"/>
    <property type="match status" value="2"/>
</dbReference>
<dbReference type="InterPro" id="IPR008979">
    <property type="entry name" value="Galactose-bd-like_sf"/>
</dbReference>
<proteinExistence type="predicted"/>
<feature type="domain" description="BRCT" evidence="7">
    <location>
        <begin position="331"/>
        <end position="418"/>
    </location>
</feature>
<evidence type="ECO:0000256" key="4">
    <source>
        <dbReference type="ARBA" id="ARBA00023204"/>
    </source>
</evidence>
<feature type="compositionally biased region" description="Acidic residues" evidence="6">
    <location>
        <begin position="450"/>
        <end position="467"/>
    </location>
</feature>
<comment type="caution">
    <text evidence="8">The sequence shown here is derived from an EMBL/GenBank/DDBJ whole genome shotgun (WGS) entry which is preliminary data.</text>
</comment>
<evidence type="ECO:0000256" key="3">
    <source>
        <dbReference type="ARBA" id="ARBA00022763"/>
    </source>
</evidence>
<dbReference type="FunFam" id="2.60.120.260:FF:000025">
    <property type="entry name" value="DNA repair protein XRCC1 isoform X1"/>
    <property type="match status" value="1"/>
</dbReference>
<accession>A0A834IIW9</accession>
<dbReference type="PANTHER" id="PTHR11370">
    <property type="entry name" value="DNA-REPAIR PROTEIN XRCC1"/>
    <property type="match status" value="1"/>
</dbReference>
<name>A0A834IIW9_RHYFE</name>
<keyword evidence="2" id="KW-0677">Repeat</keyword>
<dbReference type="AlphaFoldDB" id="A0A834IIW9"/>
<feature type="compositionally biased region" description="Basic residues" evidence="6">
    <location>
        <begin position="320"/>
        <end position="329"/>
    </location>
</feature>
<gene>
    <name evidence="8" type="ORF">GWI33_004241</name>
</gene>
<feature type="region of interest" description="Disordered" evidence="6">
    <location>
        <begin position="264"/>
        <end position="329"/>
    </location>
</feature>
<dbReference type="Gene3D" id="2.60.120.260">
    <property type="entry name" value="Galactose-binding domain-like"/>
    <property type="match status" value="1"/>
</dbReference>
<dbReference type="Pfam" id="PF01834">
    <property type="entry name" value="XRCC1_N"/>
    <property type="match status" value="1"/>
</dbReference>
<feature type="compositionally biased region" description="Polar residues" evidence="6">
    <location>
        <begin position="219"/>
        <end position="231"/>
    </location>
</feature>
<dbReference type="Gene3D" id="3.40.50.10190">
    <property type="entry name" value="BRCT domain"/>
    <property type="match status" value="2"/>
</dbReference>
<evidence type="ECO:0000259" key="7">
    <source>
        <dbReference type="PROSITE" id="PS50172"/>
    </source>
</evidence>
<dbReference type="PROSITE" id="PS50172">
    <property type="entry name" value="BRCT"/>
    <property type="match status" value="2"/>
</dbReference>
<keyword evidence="4" id="KW-0234">DNA repair</keyword>
<dbReference type="OrthoDB" id="25840at2759"/>
<feature type="domain" description="BRCT" evidence="7">
    <location>
        <begin position="508"/>
        <end position="596"/>
    </location>
</feature>
<reference evidence="8" key="1">
    <citation type="submission" date="2020-08" db="EMBL/GenBank/DDBJ databases">
        <title>Genome sequencing and assembly of the red palm weevil Rhynchophorus ferrugineus.</title>
        <authorList>
            <person name="Dias G.B."/>
            <person name="Bergman C.M."/>
            <person name="Manee M."/>
        </authorList>
    </citation>
    <scope>NUCLEOTIDE SEQUENCE</scope>
    <source>
        <strain evidence="8">AA-2017</strain>
        <tissue evidence="8">Whole larva</tissue>
    </source>
</reference>
<dbReference type="SMART" id="SM00292">
    <property type="entry name" value="BRCT"/>
    <property type="match status" value="2"/>
</dbReference>
<dbReference type="InterPro" id="IPR001357">
    <property type="entry name" value="BRCT_dom"/>
</dbReference>
<dbReference type="InterPro" id="IPR036420">
    <property type="entry name" value="BRCT_dom_sf"/>
</dbReference>
<dbReference type="FunFam" id="3.40.50.10190:FF:000008">
    <property type="entry name" value="X-ray repair cross complementing 1"/>
    <property type="match status" value="1"/>
</dbReference>
<evidence type="ECO:0000313" key="8">
    <source>
        <dbReference type="EMBL" id="KAF7281807.1"/>
    </source>
</evidence>
<dbReference type="GO" id="GO:0006284">
    <property type="term" value="P:base-excision repair"/>
    <property type="evidence" value="ECO:0007669"/>
    <property type="project" value="InterPro"/>
</dbReference>
<dbReference type="InterPro" id="IPR002706">
    <property type="entry name" value="Xrcc1_N"/>
</dbReference>
<dbReference type="Proteomes" id="UP000625711">
    <property type="component" value="Unassembled WGS sequence"/>
</dbReference>
<keyword evidence="3" id="KW-0227">DNA damage</keyword>
<evidence type="ECO:0000313" key="9">
    <source>
        <dbReference type="Proteomes" id="UP000625711"/>
    </source>
</evidence>
<dbReference type="Pfam" id="PF00533">
    <property type="entry name" value="BRCT"/>
    <property type="match status" value="1"/>
</dbReference>
<protein>
    <recommendedName>
        <fullName evidence="7">BRCT domain-containing protein</fullName>
    </recommendedName>
</protein>
<evidence type="ECO:0000256" key="6">
    <source>
        <dbReference type="SAM" id="MobiDB-lite"/>
    </source>
</evidence>
<keyword evidence="9" id="KW-1185">Reference proteome</keyword>
<dbReference type="GO" id="GO:0000012">
    <property type="term" value="P:single strand break repair"/>
    <property type="evidence" value="ECO:0007669"/>
    <property type="project" value="InterPro"/>
</dbReference>
<feature type="region of interest" description="Disordered" evidence="6">
    <location>
        <begin position="203"/>
        <end position="236"/>
    </location>
</feature>